<sequence length="69" mass="7029">MNARTERADEDIGMPGPEPNGSVSPTLLREEGSSGPADEAAMSEDDLAQLTGRADEGGATSDGPAGRTR</sequence>
<keyword evidence="3" id="KW-1185">Reference proteome</keyword>
<reference evidence="2 3" key="1">
    <citation type="submission" date="2023-07" db="EMBL/GenBank/DDBJ databases">
        <title>Sorghum-associated microbial communities from plants grown in Nebraska, USA.</title>
        <authorList>
            <person name="Schachtman D."/>
        </authorList>
    </citation>
    <scope>NUCLEOTIDE SEQUENCE [LARGE SCALE GENOMIC DNA]</scope>
    <source>
        <strain evidence="2 3">2980</strain>
    </source>
</reference>
<dbReference type="RefSeq" id="WP_310022930.1">
    <property type="nucleotide sequence ID" value="NZ_JAVDUM010000017.1"/>
</dbReference>
<accession>A0ABU1SGP7</accession>
<organism evidence="2 3">
    <name type="scientific">Microbacterium resistens</name>
    <dbReference type="NCBI Taxonomy" id="156977"/>
    <lineage>
        <taxon>Bacteria</taxon>
        <taxon>Bacillati</taxon>
        <taxon>Actinomycetota</taxon>
        <taxon>Actinomycetes</taxon>
        <taxon>Micrococcales</taxon>
        <taxon>Microbacteriaceae</taxon>
        <taxon>Microbacterium</taxon>
    </lineage>
</organism>
<name>A0ABU1SGP7_9MICO</name>
<dbReference type="Proteomes" id="UP001259347">
    <property type="component" value="Unassembled WGS sequence"/>
</dbReference>
<evidence type="ECO:0000256" key="1">
    <source>
        <dbReference type="SAM" id="MobiDB-lite"/>
    </source>
</evidence>
<evidence type="ECO:0000313" key="3">
    <source>
        <dbReference type="Proteomes" id="UP001259347"/>
    </source>
</evidence>
<feature type="region of interest" description="Disordered" evidence="1">
    <location>
        <begin position="1"/>
        <end position="69"/>
    </location>
</feature>
<evidence type="ECO:0000313" key="2">
    <source>
        <dbReference type="EMBL" id="MDR6868781.1"/>
    </source>
</evidence>
<gene>
    <name evidence="2" type="ORF">J2Y69_003405</name>
</gene>
<protein>
    <recommendedName>
        <fullName evidence="4">MatE family transporter</fullName>
    </recommendedName>
</protein>
<comment type="caution">
    <text evidence="2">The sequence shown here is derived from an EMBL/GenBank/DDBJ whole genome shotgun (WGS) entry which is preliminary data.</text>
</comment>
<evidence type="ECO:0008006" key="4">
    <source>
        <dbReference type="Google" id="ProtNLM"/>
    </source>
</evidence>
<proteinExistence type="predicted"/>
<dbReference type="EMBL" id="JAVDUM010000017">
    <property type="protein sequence ID" value="MDR6868781.1"/>
    <property type="molecule type" value="Genomic_DNA"/>
</dbReference>